<dbReference type="InterPro" id="IPR051083">
    <property type="entry name" value="GrpII_Intron_Splice-Mob/Def"/>
</dbReference>
<organism evidence="3 4">
    <name type="scientific">Photorhabdus stackebrandtii</name>
    <dbReference type="NCBI Taxonomy" id="1123042"/>
    <lineage>
        <taxon>Bacteria</taxon>
        <taxon>Pseudomonadati</taxon>
        <taxon>Pseudomonadota</taxon>
        <taxon>Gammaproteobacteria</taxon>
        <taxon>Enterobacterales</taxon>
        <taxon>Morganellaceae</taxon>
        <taxon>Photorhabdus</taxon>
    </lineage>
</organism>
<dbReference type="EMBL" id="PUJV01000099">
    <property type="protein sequence ID" value="NHB98828.1"/>
    <property type="molecule type" value="Genomic_DNA"/>
</dbReference>
<dbReference type="InterPro" id="IPR025960">
    <property type="entry name" value="RVT_N"/>
</dbReference>
<dbReference type="PROSITE" id="PS50878">
    <property type="entry name" value="RT_POL"/>
    <property type="match status" value="1"/>
</dbReference>
<keyword evidence="3" id="KW-0808">Transferase</keyword>
<dbReference type="PANTHER" id="PTHR34047">
    <property type="entry name" value="NUCLEAR INTRON MATURASE 1, MITOCHONDRIAL-RELATED"/>
    <property type="match status" value="1"/>
</dbReference>
<dbReference type="PANTHER" id="PTHR34047:SF8">
    <property type="entry name" value="PROTEIN YKFC"/>
    <property type="match status" value="1"/>
</dbReference>
<dbReference type="InterPro" id="IPR000477">
    <property type="entry name" value="RT_dom"/>
</dbReference>
<sequence>MNTTNTVSAASHLSGWHAINWRDCHRQVRKLQVRIAKATQSQQWRRVKKLQRMLTGSFSAKAIAVKRVTENTGKRTSGIDGQLWETHERKWKAISQMQRKGYNPKPLKRVYIPKSNGKRRPLGIPTMMDRAMQALYLLALEPTSETTADSNSYGFRPLRSTADAIGQLFINFRLKTSAEWILEGDIKGCFDNISHQWMIDHIPMDKKILKKWLKSGYMEKGTFFDTHAGTPQGGIITPRTQKVTFASAL</sequence>
<evidence type="ECO:0000259" key="2">
    <source>
        <dbReference type="PROSITE" id="PS50878"/>
    </source>
</evidence>
<comment type="caution">
    <text evidence="3">The sequence shown here is derived from an EMBL/GenBank/DDBJ whole genome shotgun (WGS) entry which is preliminary data.</text>
</comment>
<proteinExistence type="inferred from homology"/>
<reference evidence="3 4" key="1">
    <citation type="submission" date="2018-02" db="EMBL/GenBank/DDBJ databases">
        <authorList>
            <person name="Machado R.A."/>
        </authorList>
    </citation>
    <scope>NUCLEOTIDE SEQUENCE [LARGE SCALE GENOMIC DNA]</scope>
    <source>
        <strain evidence="3 4">DSM 23271</strain>
    </source>
</reference>
<dbReference type="Proteomes" id="UP000547931">
    <property type="component" value="Unassembled WGS sequence"/>
</dbReference>
<dbReference type="Pfam" id="PF13655">
    <property type="entry name" value="RVT_N"/>
    <property type="match status" value="1"/>
</dbReference>
<dbReference type="Pfam" id="PF00078">
    <property type="entry name" value="RVT_1"/>
    <property type="match status" value="1"/>
</dbReference>
<feature type="domain" description="Reverse transcriptase" evidence="2">
    <location>
        <begin position="93"/>
        <end position="249"/>
    </location>
</feature>
<gene>
    <name evidence="3" type="ORF">C5470_22000</name>
</gene>
<dbReference type="GO" id="GO:0003964">
    <property type="term" value="F:RNA-directed DNA polymerase activity"/>
    <property type="evidence" value="ECO:0007669"/>
    <property type="project" value="UniProtKB-KW"/>
</dbReference>
<dbReference type="CDD" id="cd01651">
    <property type="entry name" value="RT_G2_intron"/>
    <property type="match status" value="1"/>
</dbReference>
<evidence type="ECO:0000313" key="3">
    <source>
        <dbReference type="EMBL" id="NHB98828.1"/>
    </source>
</evidence>
<name>A0A7X5QQS6_9GAMM</name>
<evidence type="ECO:0000313" key="4">
    <source>
        <dbReference type="Proteomes" id="UP000547931"/>
    </source>
</evidence>
<dbReference type="SUPFAM" id="SSF56672">
    <property type="entry name" value="DNA/RNA polymerases"/>
    <property type="match status" value="1"/>
</dbReference>
<keyword evidence="3" id="KW-0548">Nucleotidyltransferase</keyword>
<keyword evidence="4" id="KW-1185">Reference proteome</keyword>
<protein>
    <submittedName>
        <fullName evidence="3">Reverse transcriptase</fullName>
    </submittedName>
</protein>
<keyword evidence="3" id="KW-0695">RNA-directed DNA polymerase</keyword>
<comment type="similarity">
    <text evidence="1">Belongs to the bacterial reverse transcriptase family.</text>
</comment>
<dbReference type="InterPro" id="IPR043502">
    <property type="entry name" value="DNA/RNA_pol_sf"/>
</dbReference>
<dbReference type="AlphaFoldDB" id="A0A7X5QQS6"/>
<accession>A0A7X5QQS6</accession>
<evidence type="ECO:0000256" key="1">
    <source>
        <dbReference type="ARBA" id="ARBA00034120"/>
    </source>
</evidence>